<dbReference type="SUPFAM" id="SSF50729">
    <property type="entry name" value="PH domain-like"/>
    <property type="match status" value="1"/>
</dbReference>
<gene>
    <name evidence="4" type="ORF">E3P99_01855</name>
</gene>
<evidence type="ECO:0000259" key="2">
    <source>
        <dbReference type="PROSITE" id="PS50003"/>
    </source>
</evidence>
<feature type="region of interest" description="Disordered" evidence="1">
    <location>
        <begin position="860"/>
        <end position="891"/>
    </location>
</feature>
<feature type="compositionally biased region" description="Low complexity" evidence="1">
    <location>
        <begin position="392"/>
        <end position="417"/>
    </location>
</feature>
<feature type="compositionally biased region" description="Polar residues" evidence="1">
    <location>
        <begin position="154"/>
        <end position="166"/>
    </location>
</feature>
<proteinExistence type="predicted"/>
<feature type="compositionally biased region" description="Low complexity" evidence="1">
    <location>
        <begin position="113"/>
        <end position="129"/>
    </location>
</feature>
<dbReference type="PROSITE" id="PS50190">
    <property type="entry name" value="SEC7"/>
    <property type="match status" value="1"/>
</dbReference>
<feature type="region of interest" description="Disordered" evidence="1">
    <location>
        <begin position="178"/>
        <end position="201"/>
    </location>
</feature>
<dbReference type="InterPro" id="IPR001849">
    <property type="entry name" value="PH_domain"/>
</dbReference>
<name>A0A4T0FQL9_9BASI</name>
<dbReference type="Gene3D" id="1.10.1000.11">
    <property type="entry name" value="Arf Nucleotide-binding Site Opener,domain 2"/>
    <property type="match status" value="1"/>
</dbReference>
<accession>A0A4T0FQL9</accession>
<dbReference type="PROSITE" id="PS50003">
    <property type="entry name" value="PH_DOMAIN"/>
    <property type="match status" value="1"/>
</dbReference>
<keyword evidence="5" id="KW-1185">Reference proteome</keyword>
<dbReference type="AlphaFoldDB" id="A0A4T0FQL9"/>
<feature type="compositionally biased region" description="Polar residues" evidence="1">
    <location>
        <begin position="468"/>
        <end position="477"/>
    </location>
</feature>
<dbReference type="Gene3D" id="2.30.29.30">
    <property type="entry name" value="Pleckstrin-homology domain (PH domain)/Phosphotyrosine-binding domain (PTB)"/>
    <property type="match status" value="1"/>
</dbReference>
<dbReference type="GO" id="GO:0032012">
    <property type="term" value="P:regulation of ARF protein signal transduction"/>
    <property type="evidence" value="ECO:0007669"/>
    <property type="project" value="InterPro"/>
</dbReference>
<feature type="region of interest" description="Disordered" evidence="1">
    <location>
        <begin position="335"/>
        <end position="426"/>
    </location>
</feature>
<feature type="region of interest" description="Disordered" evidence="1">
    <location>
        <begin position="98"/>
        <end position="166"/>
    </location>
</feature>
<feature type="domain" description="SEC7" evidence="3">
    <location>
        <begin position="133"/>
        <end position="357"/>
    </location>
</feature>
<feature type="region of interest" description="Disordered" evidence="1">
    <location>
        <begin position="14"/>
        <end position="64"/>
    </location>
</feature>
<dbReference type="InterPro" id="IPR041681">
    <property type="entry name" value="PH_9"/>
</dbReference>
<dbReference type="InterPro" id="IPR023394">
    <property type="entry name" value="Sec7_C_sf"/>
</dbReference>
<evidence type="ECO:0000256" key="1">
    <source>
        <dbReference type="SAM" id="MobiDB-lite"/>
    </source>
</evidence>
<dbReference type="OrthoDB" id="2157641at2759"/>
<protein>
    <recommendedName>
        <fullName evidence="6">SEC7 domain-containing protein</fullName>
    </recommendedName>
</protein>
<feature type="domain" description="PH" evidence="2">
    <location>
        <begin position="575"/>
        <end position="701"/>
    </location>
</feature>
<dbReference type="SMART" id="SM00222">
    <property type="entry name" value="Sec7"/>
    <property type="match status" value="1"/>
</dbReference>
<reference evidence="4 5" key="1">
    <citation type="submission" date="2019-03" db="EMBL/GenBank/DDBJ databases">
        <title>Sequencing 23 genomes of Wallemia ichthyophaga.</title>
        <authorList>
            <person name="Gostincar C."/>
        </authorList>
    </citation>
    <scope>NUCLEOTIDE SEQUENCE [LARGE SCALE GENOMIC DNA]</scope>
    <source>
        <strain evidence="4 5">EXF-5753</strain>
    </source>
</reference>
<dbReference type="PANTHER" id="PTHR10663:SF373">
    <property type="entry name" value="PH AND SEC7 DOMAIN-CONTAINING PROTEIN C11E3.11C"/>
    <property type="match status" value="1"/>
</dbReference>
<comment type="caution">
    <text evidence="4">The sequence shown here is derived from an EMBL/GenBank/DDBJ whole genome shotgun (WGS) entry which is preliminary data.</text>
</comment>
<feature type="compositionally biased region" description="Low complexity" evidence="1">
    <location>
        <begin position="342"/>
        <end position="373"/>
    </location>
</feature>
<dbReference type="InterPro" id="IPR000904">
    <property type="entry name" value="Sec7_dom"/>
</dbReference>
<dbReference type="SMART" id="SM00233">
    <property type="entry name" value="PH"/>
    <property type="match status" value="1"/>
</dbReference>
<dbReference type="Proteomes" id="UP000310189">
    <property type="component" value="Unassembled WGS sequence"/>
</dbReference>
<dbReference type="PANTHER" id="PTHR10663">
    <property type="entry name" value="GUANYL-NUCLEOTIDE EXCHANGE FACTOR"/>
    <property type="match status" value="1"/>
</dbReference>
<dbReference type="Pfam" id="PF01369">
    <property type="entry name" value="Sec7"/>
    <property type="match status" value="1"/>
</dbReference>
<dbReference type="GO" id="GO:0005085">
    <property type="term" value="F:guanyl-nucleotide exchange factor activity"/>
    <property type="evidence" value="ECO:0007669"/>
    <property type="project" value="InterPro"/>
</dbReference>
<organism evidence="4 5">
    <name type="scientific">Wallemia hederae</name>
    <dbReference type="NCBI Taxonomy" id="1540922"/>
    <lineage>
        <taxon>Eukaryota</taxon>
        <taxon>Fungi</taxon>
        <taxon>Dikarya</taxon>
        <taxon>Basidiomycota</taxon>
        <taxon>Wallemiomycotina</taxon>
        <taxon>Wallemiomycetes</taxon>
        <taxon>Wallemiales</taxon>
        <taxon>Wallemiaceae</taxon>
        <taxon>Wallemia</taxon>
    </lineage>
</organism>
<evidence type="ECO:0000259" key="3">
    <source>
        <dbReference type="PROSITE" id="PS50190"/>
    </source>
</evidence>
<evidence type="ECO:0000313" key="5">
    <source>
        <dbReference type="Proteomes" id="UP000310189"/>
    </source>
</evidence>
<dbReference type="SUPFAM" id="SSF48425">
    <property type="entry name" value="Sec7 domain"/>
    <property type="match status" value="1"/>
</dbReference>
<feature type="compositionally biased region" description="Acidic residues" evidence="1">
    <location>
        <begin position="880"/>
        <end position="891"/>
    </location>
</feature>
<sequence length="891" mass="99739">MTSAEEFDELLKSNKTKFINEEQRSTLPTPPTLPTITTTDSAAKKQRRKPPSPIKIINDDKDKTGVISNNMSLERVGIPTSPAFNNQWYSPPAIVESSDDQTLITPSLPSPAPSTRIPSPLPSPRISSLAFGRENRDKDRPTTPNSTISTITPKLSNLNLNGDSAANHIQQSPSVRLIENDLPPLPPSPQSPQSRSTSSDIGLKCFNQDESFLPKQKHAEWLGSHGSSNKEALMTYMSQFDFAGLRLDDALRKLTSKLFLRAETQQIDRILESFSIKFFNDNPAHLYRSPDVVHAISYSILLLNTDLHIADIVTHMSRNQFVKNTLNVVHNQYDQKADSADDSSSITSSVTDTKAQKQQQQQQQQQQQLQQSQNIPQGPPLSYYSRRNRLARNGSLSSMRSNLSPSQTASASPSSSSLVDDKMKKSASSITIGQNYEHHQMDSELEPLLREIYNSIRSQKILLPLDSSTNLSANNNKPRLPRNNSSASMSASSLKRGSIRGLSSLLGNDGRVSPTPSLGSVMEAPAPSIGFASNLSQTIIKEQQEDAISHKSAISENTIAELILTDEELALMGPPWAKEGFLQRKHYYESEGKRSKDRNWLEVFVVIAKGYLKMFTFGDTAGVQGAQSHGGVGGGNWTNNANLVGDLPLAHSVSDVMKSGYNRSRPYCFQLALPNGGKYYFQAGTESLLEEWVSTCNYWASRSSKEPLTGGVSNMEYGWNSTLSEIEQGPASNLLKPQKEEDVMSVRSNYSINRWKQPFRTNADRMYIEDWNPPHLPVVSSNLSEEDQHKALDKCSSNLKKDLRIHRQIYDRMLQNYSTKSSNRDKATHNWNRKNKYLMNEIKKYDRYIDHLSQAISMRKQKQHERHLEKALAESIAESSSDEEEEEEEEE</sequence>
<dbReference type="Pfam" id="PF15410">
    <property type="entry name" value="PH_9"/>
    <property type="match status" value="1"/>
</dbReference>
<dbReference type="EMBL" id="SPNW01000023">
    <property type="protein sequence ID" value="TIA89884.1"/>
    <property type="molecule type" value="Genomic_DNA"/>
</dbReference>
<evidence type="ECO:0008006" key="6">
    <source>
        <dbReference type="Google" id="ProtNLM"/>
    </source>
</evidence>
<dbReference type="InterPro" id="IPR035999">
    <property type="entry name" value="Sec7_dom_sf"/>
</dbReference>
<feature type="region of interest" description="Disordered" evidence="1">
    <location>
        <begin position="468"/>
        <end position="495"/>
    </location>
</feature>
<dbReference type="InterPro" id="IPR011993">
    <property type="entry name" value="PH-like_dom_sf"/>
</dbReference>
<evidence type="ECO:0000313" key="4">
    <source>
        <dbReference type="EMBL" id="TIA89884.1"/>
    </source>
</evidence>
<feature type="compositionally biased region" description="Low complexity" evidence="1">
    <location>
        <begin position="142"/>
        <end position="153"/>
    </location>
</feature>